<keyword evidence="2" id="KW-0349">Heme</keyword>
<dbReference type="AlphaFoldDB" id="A0A1Y4DQD4"/>
<keyword evidence="2" id="KW-0408">Iron</keyword>
<organism evidence="4 5">
    <name type="scientific">Candidatus Avelusimicrobium gallicola</name>
    <dbReference type="NCBI Taxonomy" id="2562704"/>
    <lineage>
        <taxon>Bacteria</taxon>
        <taxon>Pseudomonadati</taxon>
        <taxon>Elusimicrobiota</taxon>
        <taxon>Elusimicrobia</taxon>
        <taxon>Elusimicrobiales</taxon>
        <taxon>Elusimicrobiaceae</taxon>
        <taxon>Candidatus Avelusimicrobium</taxon>
    </lineage>
</organism>
<dbReference type="SFLD" id="SFLDF00562">
    <property type="entry name" value="HemN-like__clustered_with_heat"/>
    <property type="match status" value="1"/>
</dbReference>
<dbReference type="GO" id="GO:0006779">
    <property type="term" value="P:porphyrin-containing compound biosynthetic process"/>
    <property type="evidence" value="ECO:0007669"/>
    <property type="project" value="InterPro"/>
</dbReference>
<keyword evidence="2" id="KW-0949">S-adenosyl-L-methionine</keyword>
<dbReference type="InterPro" id="IPR034505">
    <property type="entry name" value="Coproporphyrinogen-III_oxidase"/>
</dbReference>
<sequence>MPTGLYIHLPFCRQKCNYCDFASFAGREKQIPAYLAALAREAAQTPVKTFDTLYVGGGTPSLLTEQELERLCQVLTDNFGAIGRFSESTAEANPESLTPGKIALLRGAGFNRLSIGLQSFCDQELKTLGRVHDVKTFLNAYRAARAGGFENINVDLIAGVPGQGLESFLEGLSKLIALRPEHISVYGLQIEEGTPFFARGVVCDQLLMRRMLEETHLRLQAAGYHHYEISNFALPGREAKHNTHYWDNGPYIGLGSAAASYWGGERRQNTPDVQEYIRRMTAGESPVVFREKLTGKVKEGETLMLAFRKLDGVELTPRQEKMFGKEIQKHLQSGLLERAGKKVKLSFEGLFLANEVFCSFVAPFEEL</sequence>
<evidence type="ECO:0000256" key="1">
    <source>
        <dbReference type="ARBA" id="ARBA00006100"/>
    </source>
</evidence>
<proteinExistence type="inferred from homology"/>
<evidence type="ECO:0000313" key="4">
    <source>
        <dbReference type="EMBL" id="OUO57581.1"/>
    </source>
</evidence>
<dbReference type="SMART" id="SM00729">
    <property type="entry name" value="Elp3"/>
    <property type="match status" value="1"/>
</dbReference>
<dbReference type="SUPFAM" id="SSF102114">
    <property type="entry name" value="Radical SAM enzymes"/>
    <property type="match status" value="1"/>
</dbReference>
<dbReference type="InterPro" id="IPR023404">
    <property type="entry name" value="rSAM_horseshoe"/>
</dbReference>
<keyword evidence="2" id="KW-0411">Iron-sulfur</keyword>
<dbReference type="Pfam" id="PF04055">
    <property type="entry name" value="Radical_SAM"/>
    <property type="match status" value="1"/>
</dbReference>
<dbReference type="GO" id="GO:0051539">
    <property type="term" value="F:4 iron, 4 sulfur cluster binding"/>
    <property type="evidence" value="ECO:0007669"/>
    <property type="project" value="UniProtKB-UniRule"/>
</dbReference>
<dbReference type="SFLD" id="SFLDS00029">
    <property type="entry name" value="Radical_SAM"/>
    <property type="match status" value="1"/>
</dbReference>
<dbReference type="PANTHER" id="PTHR13932:SF5">
    <property type="entry name" value="RADICAL S-ADENOSYL METHIONINE DOMAIN-CONTAINING PROTEIN 1, MITOCHONDRIAL"/>
    <property type="match status" value="1"/>
</dbReference>
<evidence type="ECO:0000256" key="2">
    <source>
        <dbReference type="RuleBase" id="RU364116"/>
    </source>
</evidence>
<dbReference type="PANTHER" id="PTHR13932">
    <property type="entry name" value="COPROPORPHYRINIGEN III OXIDASE"/>
    <property type="match status" value="1"/>
</dbReference>
<keyword evidence="2" id="KW-0963">Cytoplasm</keyword>
<comment type="similarity">
    <text evidence="1">Belongs to the anaerobic coproporphyrinogen-III oxidase family. HemW subfamily.</text>
</comment>
<protein>
    <recommendedName>
        <fullName evidence="2">Heme chaperone HemW</fullName>
    </recommendedName>
</protein>
<evidence type="ECO:0000259" key="3">
    <source>
        <dbReference type="PROSITE" id="PS51918"/>
    </source>
</evidence>
<dbReference type="InterPro" id="IPR007197">
    <property type="entry name" value="rSAM"/>
</dbReference>
<keyword evidence="5" id="KW-1185">Reference proteome</keyword>
<comment type="caution">
    <text evidence="4">The sequence shown here is derived from an EMBL/GenBank/DDBJ whole genome shotgun (WGS) entry which is preliminary data.</text>
</comment>
<evidence type="ECO:0000313" key="5">
    <source>
        <dbReference type="Proteomes" id="UP000196368"/>
    </source>
</evidence>
<dbReference type="InterPro" id="IPR058240">
    <property type="entry name" value="rSAM_sf"/>
</dbReference>
<name>A0A1Y4DQD4_9BACT</name>
<dbReference type="PROSITE" id="PS51918">
    <property type="entry name" value="RADICAL_SAM"/>
    <property type="match status" value="1"/>
</dbReference>
<accession>A0A1Y4DQD4</accession>
<dbReference type="CDD" id="cd01335">
    <property type="entry name" value="Radical_SAM"/>
    <property type="match status" value="1"/>
</dbReference>
<dbReference type="GO" id="GO:0004109">
    <property type="term" value="F:coproporphyrinogen oxidase activity"/>
    <property type="evidence" value="ECO:0007669"/>
    <property type="project" value="InterPro"/>
</dbReference>
<dbReference type="NCBIfam" id="TIGR00539">
    <property type="entry name" value="hemN_rel"/>
    <property type="match status" value="1"/>
</dbReference>
<keyword evidence="2" id="KW-0143">Chaperone</keyword>
<reference evidence="5" key="1">
    <citation type="submission" date="2017-04" db="EMBL/GenBank/DDBJ databases">
        <title>Function of individual gut microbiota members based on whole genome sequencing of pure cultures obtained from chicken caecum.</title>
        <authorList>
            <person name="Medvecky M."/>
            <person name="Cejkova D."/>
            <person name="Polansky O."/>
            <person name="Karasova D."/>
            <person name="Kubasova T."/>
            <person name="Cizek A."/>
            <person name="Rychlik I."/>
        </authorList>
    </citation>
    <scope>NUCLEOTIDE SEQUENCE [LARGE SCALE GENOMIC DNA]</scope>
    <source>
        <strain evidence="5">An273</strain>
    </source>
</reference>
<dbReference type="SFLD" id="SFLDG01082">
    <property type="entry name" value="B12-binding_domain_containing"/>
    <property type="match status" value="1"/>
</dbReference>
<gene>
    <name evidence="4" type="ORF">B5F75_02060</name>
</gene>
<dbReference type="RefSeq" id="WP_087287167.1">
    <property type="nucleotide sequence ID" value="NZ_NFJD01000001.1"/>
</dbReference>
<feature type="domain" description="Radical SAM core" evidence="3">
    <location>
        <begin position="1"/>
        <end position="237"/>
    </location>
</feature>
<dbReference type="InterPro" id="IPR004559">
    <property type="entry name" value="HemW-like"/>
</dbReference>
<comment type="function">
    <text evidence="2">Probably acts as a heme chaperone, transferring heme to an unknown acceptor. Binds one molecule of heme per monomer, possibly covalently. Binds 1 [4Fe-4S] cluster. The cluster is coordinated with 3 cysteines and an exchangeable S-adenosyl-L-methionine.</text>
</comment>
<dbReference type="SFLD" id="SFLDG01065">
    <property type="entry name" value="anaerobic_coproporphyrinogen-I"/>
    <property type="match status" value="1"/>
</dbReference>
<keyword evidence="2" id="KW-0004">4Fe-4S</keyword>
<keyword evidence="2" id="KW-0479">Metal-binding</keyword>
<dbReference type="EMBL" id="NFJD01000001">
    <property type="protein sequence ID" value="OUO57581.1"/>
    <property type="molecule type" value="Genomic_DNA"/>
</dbReference>
<dbReference type="GO" id="GO:0005737">
    <property type="term" value="C:cytoplasm"/>
    <property type="evidence" value="ECO:0007669"/>
    <property type="project" value="UniProtKB-SubCell"/>
</dbReference>
<dbReference type="Gene3D" id="3.80.30.20">
    <property type="entry name" value="tm_1862 like domain"/>
    <property type="match status" value="1"/>
</dbReference>
<dbReference type="GO" id="GO:0046872">
    <property type="term" value="F:metal ion binding"/>
    <property type="evidence" value="ECO:0007669"/>
    <property type="project" value="UniProtKB-UniRule"/>
</dbReference>
<dbReference type="InterPro" id="IPR006638">
    <property type="entry name" value="Elp3/MiaA/NifB-like_rSAM"/>
</dbReference>
<dbReference type="OrthoDB" id="9808022at2"/>
<comment type="subcellular location">
    <subcellularLocation>
        <location evidence="2">Cytoplasm</location>
    </subcellularLocation>
</comment>
<dbReference type="Proteomes" id="UP000196368">
    <property type="component" value="Unassembled WGS sequence"/>
</dbReference>